<dbReference type="AlphaFoldDB" id="A0A9D2R3L9"/>
<sequence length="256" mass="29808">MMKRDVDVQQDVQQAVPQVVRAQYRAALKNDVTEAALEDAVSACRRKMEKEKQEGRLLTGGMFRWHELLFLYMECVTEESVSKGENEEADSAAGREGQPDWAGIPEQWFPEMAPLLHTWPELSGEAHWAYMYPVFWFDTPKDLETWRRKKAPDKRCGRIAVLYPEKLFSYVCHHQAIVEEGLLVGDRYQMISLHENLLFSYFETPRDREQVNIRREEGESLEIQKWEAVDPEAHFRHFPEAGGENFLVIETMISVG</sequence>
<evidence type="ECO:0000313" key="2">
    <source>
        <dbReference type="Proteomes" id="UP000823897"/>
    </source>
</evidence>
<gene>
    <name evidence="1" type="ORF">H9911_09485</name>
</gene>
<name>A0A9D2R3L9_9FIRM</name>
<comment type="caution">
    <text evidence="1">The sequence shown here is derived from an EMBL/GenBank/DDBJ whole genome shotgun (WGS) entry which is preliminary data.</text>
</comment>
<protein>
    <submittedName>
        <fullName evidence="1">Uncharacterized protein</fullName>
    </submittedName>
</protein>
<accession>A0A9D2R3L9</accession>
<proteinExistence type="predicted"/>
<dbReference type="Proteomes" id="UP000823897">
    <property type="component" value="Unassembled WGS sequence"/>
</dbReference>
<evidence type="ECO:0000313" key="1">
    <source>
        <dbReference type="EMBL" id="HJD34755.1"/>
    </source>
</evidence>
<dbReference type="EMBL" id="DWUV01000182">
    <property type="protein sequence ID" value="HJD34755.1"/>
    <property type="molecule type" value="Genomic_DNA"/>
</dbReference>
<reference evidence="1" key="2">
    <citation type="submission" date="2021-04" db="EMBL/GenBank/DDBJ databases">
        <authorList>
            <person name="Gilroy R."/>
        </authorList>
    </citation>
    <scope>NUCLEOTIDE SEQUENCE</scope>
    <source>
        <strain evidence="1">ChiGjej3B3-11674</strain>
    </source>
</reference>
<reference evidence="1" key="1">
    <citation type="journal article" date="2021" name="PeerJ">
        <title>Extensive microbial diversity within the chicken gut microbiome revealed by metagenomics and culture.</title>
        <authorList>
            <person name="Gilroy R."/>
            <person name="Ravi A."/>
            <person name="Getino M."/>
            <person name="Pursley I."/>
            <person name="Horton D.L."/>
            <person name="Alikhan N.F."/>
            <person name="Baker D."/>
            <person name="Gharbi K."/>
            <person name="Hall N."/>
            <person name="Watson M."/>
            <person name="Adriaenssens E.M."/>
            <person name="Foster-Nyarko E."/>
            <person name="Jarju S."/>
            <person name="Secka A."/>
            <person name="Antonio M."/>
            <person name="Oren A."/>
            <person name="Chaudhuri R.R."/>
            <person name="La Ragione R."/>
            <person name="Hildebrand F."/>
            <person name="Pallen M.J."/>
        </authorList>
    </citation>
    <scope>NUCLEOTIDE SEQUENCE</scope>
    <source>
        <strain evidence="1">ChiGjej3B3-11674</strain>
    </source>
</reference>
<organism evidence="1 2">
    <name type="scientific">Candidatus Mediterraneibacter tabaqchaliae</name>
    <dbReference type="NCBI Taxonomy" id="2838689"/>
    <lineage>
        <taxon>Bacteria</taxon>
        <taxon>Bacillati</taxon>
        <taxon>Bacillota</taxon>
        <taxon>Clostridia</taxon>
        <taxon>Lachnospirales</taxon>
        <taxon>Lachnospiraceae</taxon>
        <taxon>Mediterraneibacter</taxon>
    </lineage>
</organism>